<comment type="caution">
    <text evidence="2">The sequence shown here is derived from an EMBL/GenBank/DDBJ whole genome shotgun (WGS) entry which is preliminary data.</text>
</comment>
<evidence type="ECO:0000313" key="3">
    <source>
        <dbReference type="Proteomes" id="UP000887013"/>
    </source>
</evidence>
<organism evidence="2 3">
    <name type="scientific">Nephila pilipes</name>
    <name type="common">Giant wood spider</name>
    <name type="synonym">Nephila maculata</name>
    <dbReference type="NCBI Taxonomy" id="299642"/>
    <lineage>
        <taxon>Eukaryota</taxon>
        <taxon>Metazoa</taxon>
        <taxon>Ecdysozoa</taxon>
        <taxon>Arthropoda</taxon>
        <taxon>Chelicerata</taxon>
        <taxon>Arachnida</taxon>
        <taxon>Araneae</taxon>
        <taxon>Araneomorphae</taxon>
        <taxon>Entelegynae</taxon>
        <taxon>Araneoidea</taxon>
        <taxon>Nephilidae</taxon>
        <taxon>Nephila</taxon>
    </lineage>
</organism>
<dbReference type="AlphaFoldDB" id="A0A8X6N6C4"/>
<sequence length="98" mass="11059">SKHNLLLKFNGLLQQVLAIVEALNYSNSNSIDNLSAIEKAMLEYLAASPEEVLNNIMQMISEKDEMNYKMDDILTFLAFFYMLSGETNISNESAMQVS</sequence>
<name>A0A8X6N6C4_NEPPI</name>
<keyword evidence="1" id="KW-0732">Signal</keyword>
<protein>
    <submittedName>
        <fullName evidence="2">Sec1 family domain-containing protein 2</fullName>
    </submittedName>
</protein>
<dbReference type="OrthoDB" id="549905at2759"/>
<feature type="non-terminal residue" evidence="2">
    <location>
        <position position="1"/>
    </location>
</feature>
<evidence type="ECO:0000256" key="1">
    <source>
        <dbReference type="SAM" id="SignalP"/>
    </source>
</evidence>
<feature type="chain" id="PRO_5036460862" evidence="1">
    <location>
        <begin position="19"/>
        <end position="98"/>
    </location>
</feature>
<gene>
    <name evidence="2" type="primary">Scfd2</name>
    <name evidence="2" type="ORF">NPIL_222971</name>
</gene>
<feature type="signal peptide" evidence="1">
    <location>
        <begin position="1"/>
        <end position="18"/>
    </location>
</feature>
<accession>A0A8X6N6C4</accession>
<dbReference type="EMBL" id="BMAW01054340">
    <property type="protein sequence ID" value="GFS95958.1"/>
    <property type="molecule type" value="Genomic_DNA"/>
</dbReference>
<dbReference type="Proteomes" id="UP000887013">
    <property type="component" value="Unassembled WGS sequence"/>
</dbReference>
<reference evidence="2" key="1">
    <citation type="submission" date="2020-08" db="EMBL/GenBank/DDBJ databases">
        <title>Multicomponent nature underlies the extraordinary mechanical properties of spider dragline silk.</title>
        <authorList>
            <person name="Kono N."/>
            <person name="Nakamura H."/>
            <person name="Mori M."/>
            <person name="Yoshida Y."/>
            <person name="Ohtoshi R."/>
            <person name="Malay A.D."/>
            <person name="Moran D.A.P."/>
            <person name="Tomita M."/>
            <person name="Numata K."/>
            <person name="Arakawa K."/>
        </authorList>
    </citation>
    <scope>NUCLEOTIDE SEQUENCE</scope>
</reference>
<keyword evidence="3" id="KW-1185">Reference proteome</keyword>
<proteinExistence type="predicted"/>
<evidence type="ECO:0000313" key="2">
    <source>
        <dbReference type="EMBL" id="GFS95958.1"/>
    </source>
</evidence>